<evidence type="ECO:0000313" key="2">
    <source>
        <dbReference type="Proteomes" id="UP001168877"/>
    </source>
</evidence>
<reference evidence="1" key="1">
    <citation type="journal article" date="2022" name="Plant J.">
        <title>Strategies of tolerance reflected in two North American maple genomes.</title>
        <authorList>
            <person name="McEvoy S.L."/>
            <person name="Sezen U.U."/>
            <person name="Trouern-Trend A."/>
            <person name="McMahon S.M."/>
            <person name="Schaberg P.G."/>
            <person name="Yang J."/>
            <person name="Wegrzyn J.L."/>
            <person name="Swenson N.G."/>
        </authorList>
    </citation>
    <scope>NUCLEOTIDE SEQUENCE</scope>
    <source>
        <strain evidence="1">NS2018</strain>
    </source>
</reference>
<organism evidence="1 2">
    <name type="scientific">Acer saccharum</name>
    <name type="common">Sugar maple</name>
    <dbReference type="NCBI Taxonomy" id="4024"/>
    <lineage>
        <taxon>Eukaryota</taxon>
        <taxon>Viridiplantae</taxon>
        <taxon>Streptophyta</taxon>
        <taxon>Embryophyta</taxon>
        <taxon>Tracheophyta</taxon>
        <taxon>Spermatophyta</taxon>
        <taxon>Magnoliopsida</taxon>
        <taxon>eudicotyledons</taxon>
        <taxon>Gunneridae</taxon>
        <taxon>Pentapetalae</taxon>
        <taxon>rosids</taxon>
        <taxon>malvids</taxon>
        <taxon>Sapindales</taxon>
        <taxon>Sapindaceae</taxon>
        <taxon>Hippocastanoideae</taxon>
        <taxon>Acereae</taxon>
        <taxon>Acer</taxon>
    </lineage>
</organism>
<gene>
    <name evidence="1" type="ORF">LWI29_031264</name>
</gene>
<dbReference type="Proteomes" id="UP001168877">
    <property type="component" value="Unassembled WGS sequence"/>
</dbReference>
<keyword evidence="2" id="KW-1185">Reference proteome</keyword>
<comment type="caution">
    <text evidence="1">The sequence shown here is derived from an EMBL/GenBank/DDBJ whole genome shotgun (WGS) entry which is preliminary data.</text>
</comment>
<protein>
    <submittedName>
        <fullName evidence="1">Uncharacterized protein</fullName>
    </submittedName>
</protein>
<sequence length="145" mass="16601">MIDSGTAIVKEKLMEVMKLLEEDVDTINVLESNLEKGKRKASDYSNHDNLVHESSVLNPSIVRTKGLTNVRLKSNLEMRKRKVTKGASMAEFGSPNASQLDQTRFSKLQERRGIFVFLLQLLQFYKQFGCTWRVFEGRNLSLSVF</sequence>
<accession>A0AA39T7I9</accession>
<name>A0AA39T7I9_ACESA</name>
<proteinExistence type="predicted"/>
<dbReference type="EMBL" id="JAUESC010000003">
    <property type="protein sequence ID" value="KAK0602195.1"/>
    <property type="molecule type" value="Genomic_DNA"/>
</dbReference>
<reference evidence="1" key="2">
    <citation type="submission" date="2023-06" db="EMBL/GenBank/DDBJ databases">
        <authorList>
            <person name="Swenson N.G."/>
            <person name="Wegrzyn J.L."/>
            <person name="Mcevoy S.L."/>
        </authorList>
    </citation>
    <scope>NUCLEOTIDE SEQUENCE</scope>
    <source>
        <strain evidence="1">NS2018</strain>
        <tissue evidence="1">Leaf</tissue>
    </source>
</reference>
<evidence type="ECO:0000313" key="1">
    <source>
        <dbReference type="EMBL" id="KAK0602195.1"/>
    </source>
</evidence>
<dbReference type="AlphaFoldDB" id="A0AA39T7I9"/>